<dbReference type="SUPFAM" id="SSF88697">
    <property type="entry name" value="PUA domain-like"/>
    <property type="match status" value="1"/>
</dbReference>
<evidence type="ECO:0000256" key="1">
    <source>
        <dbReference type="ARBA" id="ARBA00004496"/>
    </source>
</evidence>
<dbReference type="InterPro" id="IPR006700">
    <property type="entry name" value="RsmE"/>
</dbReference>
<dbReference type="EC" id="2.1.1.193" evidence="10"/>
<dbReference type="InterPro" id="IPR046887">
    <property type="entry name" value="RsmE_PUA-like"/>
</dbReference>
<evidence type="ECO:0000256" key="11">
    <source>
        <dbReference type="SAM" id="MobiDB-lite"/>
    </source>
</evidence>
<keyword evidence="15" id="KW-1185">Reference proteome</keyword>
<evidence type="ECO:0000259" key="12">
    <source>
        <dbReference type="Pfam" id="PF04452"/>
    </source>
</evidence>
<comment type="catalytic activity">
    <reaction evidence="9 10">
        <text>uridine(1498) in 16S rRNA + S-adenosyl-L-methionine = N(3)-methyluridine(1498) in 16S rRNA + S-adenosyl-L-homocysteine + H(+)</text>
        <dbReference type="Rhea" id="RHEA:42920"/>
        <dbReference type="Rhea" id="RHEA-COMP:10283"/>
        <dbReference type="Rhea" id="RHEA-COMP:10284"/>
        <dbReference type="ChEBI" id="CHEBI:15378"/>
        <dbReference type="ChEBI" id="CHEBI:57856"/>
        <dbReference type="ChEBI" id="CHEBI:59789"/>
        <dbReference type="ChEBI" id="CHEBI:65315"/>
        <dbReference type="ChEBI" id="CHEBI:74502"/>
        <dbReference type="EC" id="2.1.1.193"/>
    </reaction>
</comment>
<dbReference type="PANTHER" id="PTHR30027:SF3">
    <property type="entry name" value="16S RRNA (URACIL(1498)-N(3))-METHYLTRANSFERASE"/>
    <property type="match status" value="1"/>
</dbReference>
<organism evidence="14 15">
    <name type="scientific">Neorhodopirellula lusitana</name>
    <dbReference type="NCBI Taxonomy" id="445327"/>
    <lineage>
        <taxon>Bacteria</taxon>
        <taxon>Pseudomonadati</taxon>
        <taxon>Planctomycetota</taxon>
        <taxon>Planctomycetia</taxon>
        <taxon>Pirellulales</taxon>
        <taxon>Pirellulaceae</taxon>
        <taxon>Neorhodopirellula</taxon>
    </lineage>
</organism>
<comment type="caution">
    <text evidence="14">The sequence shown here is derived from an EMBL/GenBank/DDBJ whole genome shotgun (WGS) entry which is preliminary data.</text>
</comment>
<proteinExistence type="inferred from homology"/>
<dbReference type="InterPro" id="IPR046886">
    <property type="entry name" value="RsmE_MTase_dom"/>
</dbReference>
<dbReference type="NCBIfam" id="TIGR00046">
    <property type="entry name" value="RsmE family RNA methyltransferase"/>
    <property type="match status" value="1"/>
</dbReference>
<dbReference type="PANTHER" id="PTHR30027">
    <property type="entry name" value="RIBOSOMAL RNA SMALL SUBUNIT METHYLTRANSFERASE E"/>
    <property type="match status" value="1"/>
</dbReference>
<comment type="similarity">
    <text evidence="2 10">Belongs to the RNA methyltransferase RsmE family.</text>
</comment>
<comment type="subcellular location">
    <subcellularLocation>
        <location evidence="1 10">Cytoplasm</location>
    </subcellularLocation>
</comment>
<dbReference type="SUPFAM" id="SSF75217">
    <property type="entry name" value="alpha/beta knot"/>
    <property type="match status" value="1"/>
</dbReference>
<protein>
    <recommendedName>
        <fullName evidence="10">Ribosomal RNA small subunit methyltransferase E</fullName>
        <ecNumber evidence="10">2.1.1.193</ecNumber>
    </recommendedName>
</protein>
<dbReference type="InterPro" id="IPR015947">
    <property type="entry name" value="PUA-like_sf"/>
</dbReference>
<evidence type="ECO:0000259" key="13">
    <source>
        <dbReference type="Pfam" id="PF20260"/>
    </source>
</evidence>
<sequence length="274" mass="29791">MTRRYYVPNLLNHPGIVELPDEEAAHAARVMRVSVGDAIELFDGRGNQAQAEIANVSKRSCTCRVDAIAPVDREPSIELTLATAIPKPDRAKEMIERLTELGVHQIQPLNFDRTQRGPSDNLIGKLERIVIEACKQSGRNQLMRIAPVMSFTNWLDEFKQRPSRPVAFVAMPGGQASLDGHGIMRQPDSKGASDSPPQTESPDQANSSAQLASPVQSADHAKPECYAVVGPEGGLNDQELQNCLDASISAVDLGKRILRIETAASLIASRILIN</sequence>
<comment type="function">
    <text evidence="8 10">Specifically methylates the N3 position of the uracil ring of uridine 1498 (m3U1498) in 16S rRNA. Acts on the fully assembled 30S ribosomal subunit.</text>
</comment>
<evidence type="ECO:0000256" key="3">
    <source>
        <dbReference type="ARBA" id="ARBA00022490"/>
    </source>
</evidence>
<accession>A0ABY1QKI2</accession>
<keyword evidence="4 10" id="KW-0698">rRNA processing</keyword>
<evidence type="ECO:0000256" key="7">
    <source>
        <dbReference type="ARBA" id="ARBA00022691"/>
    </source>
</evidence>
<evidence type="ECO:0000256" key="2">
    <source>
        <dbReference type="ARBA" id="ARBA00005528"/>
    </source>
</evidence>
<evidence type="ECO:0000313" key="14">
    <source>
        <dbReference type="EMBL" id="SMP74294.1"/>
    </source>
</evidence>
<reference evidence="14 15" key="1">
    <citation type="submission" date="2017-05" db="EMBL/GenBank/DDBJ databases">
        <authorList>
            <person name="Varghese N."/>
            <person name="Submissions S."/>
        </authorList>
    </citation>
    <scope>NUCLEOTIDE SEQUENCE [LARGE SCALE GENOMIC DNA]</scope>
    <source>
        <strain evidence="14 15">DSM 25457</strain>
    </source>
</reference>
<evidence type="ECO:0000313" key="15">
    <source>
        <dbReference type="Proteomes" id="UP001158067"/>
    </source>
</evidence>
<feature type="compositionally biased region" description="Polar residues" evidence="11">
    <location>
        <begin position="195"/>
        <end position="216"/>
    </location>
</feature>
<feature type="region of interest" description="Disordered" evidence="11">
    <location>
        <begin position="177"/>
        <end position="219"/>
    </location>
</feature>
<dbReference type="CDD" id="cd18084">
    <property type="entry name" value="RsmE-like"/>
    <property type="match status" value="1"/>
</dbReference>
<evidence type="ECO:0000256" key="8">
    <source>
        <dbReference type="ARBA" id="ARBA00025699"/>
    </source>
</evidence>
<feature type="domain" description="Ribosomal RNA small subunit methyltransferase E methyltransferase" evidence="12">
    <location>
        <begin position="213"/>
        <end position="271"/>
    </location>
</feature>
<name>A0ABY1QKI2_9BACT</name>
<dbReference type="EMBL" id="FXUG01000017">
    <property type="protein sequence ID" value="SMP74294.1"/>
    <property type="molecule type" value="Genomic_DNA"/>
</dbReference>
<feature type="domain" description="Ribosomal RNA small subunit methyltransferase E PUA-like" evidence="13">
    <location>
        <begin position="19"/>
        <end position="65"/>
    </location>
</feature>
<dbReference type="Proteomes" id="UP001158067">
    <property type="component" value="Unassembled WGS sequence"/>
</dbReference>
<gene>
    <name evidence="14" type="ORF">SAMN06265222_11799</name>
</gene>
<dbReference type="Pfam" id="PF04452">
    <property type="entry name" value="Methyltrans_RNA"/>
    <property type="match status" value="2"/>
</dbReference>
<dbReference type="Gene3D" id="3.40.1280.10">
    <property type="match status" value="1"/>
</dbReference>
<keyword evidence="7 10" id="KW-0949">S-adenosyl-L-methionine</keyword>
<dbReference type="PIRSF" id="PIRSF015601">
    <property type="entry name" value="MTase_slr0722"/>
    <property type="match status" value="1"/>
</dbReference>
<evidence type="ECO:0000256" key="5">
    <source>
        <dbReference type="ARBA" id="ARBA00022603"/>
    </source>
</evidence>
<evidence type="ECO:0000256" key="6">
    <source>
        <dbReference type="ARBA" id="ARBA00022679"/>
    </source>
</evidence>
<dbReference type="RefSeq" id="WP_283434874.1">
    <property type="nucleotide sequence ID" value="NZ_FXUG01000017.1"/>
</dbReference>
<evidence type="ECO:0000256" key="10">
    <source>
        <dbReference type="PIRNR" id="PIRNR015601"/>
    </source>
</evidence>
<dbReference type="InterPro" id="IPR029026">
    <property type="entry name" value="tRNA_m1G_MTases_N"/>
</dbReference>
<feature type="domain" description="Ribosomal RNA small subunit methyltransferase E methyltransferase" evidence="12">
    <location>
        <begin position="75"/>
        <end position="178"/>
    </location>
</feature>
<evidence type="ECO:0000256" key="4">
    <source>
        <dbReference type="ARBA" id="ARBA00022552"/>
    </source>
</evidence>
<dbReference type="InterPro" id="IPR029028">
    <property type="entry name" value="Alpha/beta_knot_MTases"/>
</dbReference>
<evidence type="ECO:0000256" key="9">
    <source>
        <dbReference type="ARBA" id="ARBA00047944"/>
    </source>
</evidence>
<keyword evidence="3 10" id="KW-0963">Cytoplasm</keyword>
<dbReference type="Pfam" id="PF20260">
    <property type="entry name" value="PUA_4"/>
    <property type="match status" value="1"/>
</dbReference>
<keyword evidence="6 10" id="KW-0808">Transferase</keyword>
<keyword evidence="5 10" id="KW-0489">Methyltransferase</keyword>